<comment type="subcellular location">
    <subcellularLocation>
        <location evidence="1">Membrane</location>
        <topology evidence="1">Multi-pass membrane protein</topology>
    </subcellularLocation>
</comment>
<organism evidence="8">
    <name type="scientific">Melanaphis sacchari</name>
    <dbReference type="NCBI Taxonomy" id="742174"/>
    <lineage>
        <taxon>Eukaryota</taxon>
        <taxon>Metazoa</taxon>
        <taxon>Ecdysozoa</taxon>
        <taxon>Arthropoda</taxon>
        <taxon>Hexapoda</taxon>
        <taxon>Insecta</taxon>
        <taxon>Pterygota</taxon>
        <taxon>Neoptera</taxon>
        <taxon>Paraneoptera</taxon>
        <taxon>Hemiptera</taxon>
        <taxon>Sternorrhyncha</taxon>
        <taxon>Aphidomorpha</taxon>
        <taxon>Aphidoidea</taxon>
        <taxon>Aphididae</taxon>
        <taxon>Aphidini</taxon>
        <taxon>Melanaphis</taxon>
    </lineage>
</organism>
<keyword evidence="2 6" id="KW-0812">Transmembrane</keyword>
<proteinExistence type="predicted"/>
<feature type="transmembrane region" description="Helical" evidence="6">
    <location>
        <begin position="168"/>
        <end position="190"/>
    </location>
</feature>
<feature type="transmembrane region" description="Helical" evidence="6">
    <location>
        <begin position="372"/>
        <end position="394"/>
    </location>
</feature>
<evidence type="ECO:0000256" key="6">
    <source>
        <dbReference type="SAM" id="Phobius"/>
    </source>
</evidence>
<feature type="transmembrane region" description="Helical" evidence="6">
    <location>
        <begin position="210"/>
        <end position="229"/>
    </location>
</feature>
<protein>
    <submittedName>
        <fullName evidence="8">Proton-coupled amino acid transporter 4</fullName>
    </submittedName>
</protein>
<evidence type="ECO:0000313" key="8">
    <source>
        <dbReference type="EMBL" id="MBW16891.1"/>
    </source>
</evidence>
<dbReference type="PANTHER" id="PTHR22950">
    <property type="entry name" value="AMINO ACID TRANSPORTER"/>
    <property type="match status" value="1"/>
</dbReference>
<feature type="region of interest" description="Disordered" evidence="5">
    <location>
        <begin position="109"/>
        <end position="132"/>
    </location>
</feature>
<evidence type="ECO:0000256" key="3">
    <source>
        <dbReference type="ARBA" id="ARBA00022989"/>
    </source>
</evidence>
<dbReference type="PANTHER" id="PTHR22950:SF349">
    <property type="entry name" value="AMINO ACID TRANSPORTER TRANSMEMBRANE DOMAIN-CONTAINING PROTEIN"/>
    <property type="match status" value="1"/>
</dbReference>
<evidence type="ECO:0000256" key="4">
    <source>
        <dbReference type="ARBA" id="ARBA00023136"/>
    </source>
</evidence>
<feature type="transmembrane region" description="Helical" evidence="6">
    <location>
        <begin position="63"/>
        <end position="87"/>
    </location>
</feature>
<evidence type="ECO:0000259" key="7">
    <source>
        <dbReference type="Pfam" id="PF01490"/>
    </source>
</evidence>
<dbReference type="GO" id="GO:0015179">
    <property type="term" value="F:L-amino acid transmembrane transporter activity"/>
    <property type="evidence" value="ECO:0007669"/>
    <property type="project" value="TreeGrafter"/>
</dbReference>
<dbReference type="EMBL" id="GFXV01005086">
    <property type="protein sequence ID" value="MBW16891.1"/>
    <property type="molecule type" value="Transcribed_RNA"/>
</dbReference>
<dbReference type="Pfam" id="PF01490">
    <property type="entry name" value="Aa_trans"/>
    <property type="match status" value="1"/>
</dbReference>
<feature type="compositionally biased region" description="Acidic residues" evidence="5">
    <location>
        <begin position="110"/>
        <end position="120"/>
    </location>
</feature>
<dbReference type="AlphaFoldDB" id="A0A2H8TSR6"/>
<feature type="transmembrane region" description="Helical" evidence="6">
    <location>
        <begin position="288"/>
        <end position="308"/>
    </location>
</feature>
<feature type="transmembrane region" description="Helical" evidence="6">
    <location>
        <begin position="328"/>
        <end position="348"/>
    </location>
</feature>
<evidence type="ECO:0000256" key="5">
    <source>
        <dbReference type="SAM" id="MobiDB-lite"/>
    </source>
</evidence>
<sequence length="577" mass="63342">MKKVKTKSTGTSTDNGAAIQVEVAAEIPNTEKHNISNLEAMMHMIKSTIGGGFLAMPEAFHNAGLLVGSIGIVILGIAVLNMMSFIVRCSQTLRSGKYAAAILAERNENNEDVEDVEEESTSNNQSNKQNNGKMLLLPPMDYPDTVEAVFKYGSNGYFASWGPLAKKFTTISLILTYYGVNIIYVCVVASTSKQLVDLYTAGGAVGTWSYMLNGLSIHWYPLAVALLIIPMGMVQIIKYLVPFSVIANGLISAGTIAMFYFIFTDDDGRNPLQENELSKLVVWPMTRWSLFAGSALCSMEGVGMLMHIENSMKYPLELAGPPSYTLHWSMVIIVLLNGALGFFGYIRYGERCLGSLPLNLPPNNRLSESVKIVVTLGILMTYGLQLTVTADLVWQWIKKKKVKNAVRKYGSKVVVIEKTKTSLDYNIMRFILIIGTVIIATAVPDVGPMISLVGSVGFSVLGLIVPAALETVWYWNPESEDDYEDSHQEMNSCDNVGVENGIGLASAAVLTQKVAKTDKAIRNIAIRRFLRHAKNFIYFILALFALTGGAFYNIREIITQSPDHSVPIVSEFSQTKV</sequence>
<dbReference type="GO" id="GO:0005774">
    <property type="term" value="C:vacuolar membrane"/>
    <property type="evidence" value="ECO:0007669"/>
    <property type="project" value="TreeGrafter"/>
</dbReference>
<keyword evidence="3 6" id="KW-1133">Transmembrane helix</keyword>
<feature type="domain" description="Amino acid transporter transmembrane" evidence="7">
    <location>
        <begin position="33"/>
        <end position="477"/>
    </location>
</feature>
<feature type="compositionally biased region" description="Low complexity" evidence="5">
    <location>
        <begin position="121"/>
        <end position="131"/>
    </location>
</feature>
<dbReference type="InterPro" id="IPR013057">
    <property type="entry name" value="AA_transpt_TM"/>
</dbReference>
<name>A0A2H8TSR6_9HEMI</name>
<feature type="transmembrane region" description="Helical" evidence="6">
    <location>
        <begin position="241"/>
        <end position="263"/>
    </location>
</feature>
<reference evidence="8" key="1">
    <citation type="submission" date="2017-10" db="EMBL/GenBank/DDBJ databases">
        <title>Transcriptome Assembly of Sugarcane Aphid Adults.</title>
        <authorList>
            <person name="Scully E.D."/>
            <person name="Palmer N.A."/>
            <person name="Geib S.M."/>
            <person name="Sarath G."/>
            <person name="Sattler S.E."/>
        </authorList>
    </citation>
    <scope>NUCLEOTIDE SEQUENCE</scope>
    <source>
        <tissue evidence="8">Whole body</tissue>
    </source>
</reference>
<keyword evidence="4 6" id="KW-0472">Membrane</keyword>
<evidence type="ECO:0000256" key="2">
    <source>
        <dbReference type="ARBA" id="ARBA00022692"/>
    </source>
</evidence>
<feature type="transmembrane region" description="Helical" evidence="6">
    <location>
        <begin position="536"/>
        <end position="554"/>
    </location>
</feature>
<feature type="transmembrane region" description="Helical" evidence="6">
    <location>
        <begin position="449"/>
        <end position="469"/>
    </location>
</feature>
<evidence type="ECO:0000256" key="1">
    <source>
        <dbReference type="ARBA" id="ARBA00004141"/>
    </source>
</evidence>
<gene>
    <name evidence="8" type="primary">slc36a4_34</name>
</gene>
<accession>A0A2H8TSR6</accession>
<dbReference type="OrthoDB" id="1684102at2759"/>
<feature type="transmembrane region" description="Helical" evidence="6">
    <location>
        <begin position="427"/>
        <end position="443"/>
    </location>
</feature>